<dbReference type="InterPro" id="IPR011006">
    <property type="entry name" value="CheY-like_superfamily"/>
</dbReference>
<name>A0A5B8U9V3_9ACTN</name>
<dbReference type="CDD" id="cd00082">
    <property type="entry name" value="HisKA"/>
    <property type="match status" value="1"/>
</dbReference>
<evidence type="ECO:0000256" key="6">
    <source>
        <dbReference type="ARBA" id="ARBA00022741"/>
    </source>
</evidence>
<dbReference type="InterPro" id="IPR000700">
    <property type="entry name" value="PAS-assoc_C"/>
</dbReference>
<feature type="domain" description="Histidine kinase" evidence="12">
    <location>
        <begin position="368"/>
        <end position="601"/>
    </location>
</feature>
<dbReference type="SUPFAM" id="SSF52172">
    <property type="entry name" value="CheY-like"/>
    <property type="match status" value="1"/>
</dbReference>
<evidence type="ECO:0000256" key="7">
    <source>
        <dbReference type="ARBA" id="ARBA00022777"/>
    </source>
</evidence>
<keyword evidence="4 10" id="KW-0597">Phosphoprotein</keyword>
<feature type="domain" description="PAC" evidence="15">
    <location>
        <begin position="292"/>
        <end position="346"/>
    </location>
</feature>
<feature type="region of interest" description="Disordered" evidence="11">
    <location>
        <begin position="1"/>
        <end position="94"/>
    </location>
</feature>
<evidence type="ECO:0000256" key="11">
    <source>
        <dbReference type="SAM" id="MobiDB-lite"/>
    </source>
</evidence>
<dbReference type="InterPro" id="IPR036890">
    <property type="entry name" value="HATPase_C_sf"/>
</dbReference>
<dbReference type="SMART" id="SM00387">
    <property type="entry name" value="HATPase_c"/>
    <property type="match status" value="1"/>
</dbReference>
<feature type="compositionally biased region" description="Gly residues" evidence="11">
    <location>
        <begin position="1"/>
        <end position="23"/>
    </location>
</feature>
<evidence type="ECO:0000256" key="8">
    <source>
        <dbReference type="ARBA" id="ARBA00022840"/>
    </source>
</evidence>
<dbReference type="SMART" id="SM00448">
    <property type="entry name" value="REC"/>
    <property type="match status" value="1"/>
</dbReference>
<dbReference type="SUPFAM" id="SSF55874">
    <property type="entry name" value="ATPase domain of HSP90 chaperone/DNA topoisomerase II/histidine kinase"/>
    <property type="match status" value="1"/>
</dbReference>
<dbReference type="GO" id="GO:0005524">
    <property type="term" value="F:ATP binding"/>
    <property type="evidence" value="ECO:0007669"/>
    <property type="project" value="UniProtKB-KW"/>
</dbReference>
<evidence type="ECO:0000256" key="2">
    <source>
        <dbReference type="ARBA" id="ARBA00004236"/>
    </source>
</evidence>
<feature type="domain" description="Response regulatory" evidence="13">
    <location>
        <begin position="620"/>
        <end position="735"/>
    </location>
</feature>
<dbReference type="Pfam" id="PF00072">
    <property type="entry name" value="Response_reg"/>
    <property type="match status" value="1"/>
</dbReference>
<reference evidence="16 17" key="1">
    <citation type="journal article" date="2018" name="J. Microbiol.">
        <title>Baekduia soli gen. nov., sp. nov., a novel bacterium isolated from the soil of Baekdu Mountain and proposal of a novel family name, Baekduiaceae fam. nov.</title>
        <authorList>
            <person name="An D.S."/>
            <person name="Siddiqi M.Z."/>
            <person name="Kim K.H."/>
            <person name="Yu H.S."/>
            <person name="Im W.T."/>
        </authorList>
    </citation>
    <scope>NUCLEOTIDE SEQUENCE [LARGE SCALE GENOMIC DNA]</scope>
    <source>
        <strain evidence="16 17">BR7-21</strain>
    </source>
</reference>
<evidence type="ECO:0000259" key="14">
    <source>
        <dbReference type="PROSITE" id="PS50112"/>
    </source>
</evidence>
<gene>
    <name evidence="16" type="ORF">FSW04_21090</name>
</gene>
<dbReference type="SUPFAM" id="SSF47384">
    <property type="entry name" value="Homodimeric domain of signal transducing histidine kinase"/>
    <property type="match status" value="1"/>
</dbReference>
<dbReference type="KEGG" id="bsol:FSW04_21090"/>
<dbReference type="SMART" id="SM00388">
    <property type="entry name" value="HisKA"/>
    <property type="match status" value="1"/>
</dbReference>
<comment type="subcellular location">
    <subcellularLocation>
        <location evidence="2">Cell membrane</location>
    </subcellularLocation>
</comment>
<dbReference type="Pfam" id="PF13426">
    <property type="entry name" value="PAS_9"/>
    <property type="match status" value="1"/>
</dbReference>
<evidence type="ECO:0000256" key="3">
    <source>
        <dbReference type="ARBA" id="ARBA00012438"/>
    </source>
</evidence>
<keyword evidence="9" id="KW-0902">Two-component regulatory system</keyword>
<protein>
    <recommendedName>
        <fullName evidence="3">histidine kinase</fullName>
        <ecNumber evidence="3">2.7.13.3</ecNumber>
    </recommendedName>
</protein>
<feature type="compositionally biased region" description="Basic residues" evidence="11">
    <location>
        <begin position="48"/>
        <end position="64"/>
    </location>
</feature>
<evidence type="ECO:0000256" key="5">
    <source>
        <dbReference type="ARBA" id="ARBA00022679"/>
    </source>
</evidence>
<dbReference type="InterPro" id="IPR001610">
    <property type="entry name" value="PAC"/>
</dbReference>
<dbReference type="InterPro" id="IPR035965">
    <property type="entry name" value="PAS-like_dom_sf"/>
</dbReference>
<dbReference type="InterPro" id="IPR001789">
    <property type="entry name" value="Sig_transdc_resp-reg_receiver"/>
</dbReference>
<dbReference type="InterPro" id="IPR003661">
    <property type="entry name" value="HisK_dim/P_dom"/>
</dbReference>
<dbReference type="EMBL" id="CP042430">
    <property type="protein sequence ID" value="QEC49815.1"/>
    <property type="molecule type" value="Genomic_DNA"/>
</dbReference>
<dbReference type="PROSITE" id="PS50113">
    <property type="entry name" value="PAC"/>
    <property type="match status" value="1"/>
</dbReference>
<dbReference type="SMART" id="SM00086">
    <property type="entry name" value="PAC"/>
    <property type="match status" value="2"/>
</dbReference>
<dbReference type="Proteomes" id="UP000321805">
    <property type="component" value="Chromosome"/>
</dbReference>
<feature type="domain" description="PAS" evidence="14">
    <location>
        <begin position="222"/>
        <end position="267"/>
    </location>
</feature>
<dbReference type="Gene3D" id="1.10.287.130">
    <property type="match status" value="1"/>
</dbReference>
<evidence type="ECO:0000259" key="12">
    <source>
        <dbReference type="PROSITE" id="PS50109"/>
    </source>
</evidence>
<dbReference type="SUPFAM" id="SSF55785">
    <property type="entry name" value="PYP-like sensor domain (PAS domain)"/>
    <property type="match status" value="2"/>
</dbReference>
<evidence type="ECO:0000313" key="16">
    <source>
        <dbReference type="EMBL" id="QEC49815.1"/>
    </source>
</evidence>
<evidence type="ECO:0000259" key="13">
    <source>
        <dbReference type="PROSITE" id="PS50110"/>
    </source>
</evidence>
<evidence type="ECO:0000256" key="9">
    <source>
        <dbReference type="ARBA" id="ARBA00023012"/>
    </source>
</evidence>
<dbReference type="InterPro" id="IPR005467">
    <property type="entry name" value="His_kinase_dom"/>
</dbReference>
<keyword evidence="17" id="KW-1185">Reference proteome</keyword>
<dbReference type="SMART" id="SM00091">
    <property type="entry name" value="PAS"/>
    <property type="match status" value="2"/>
</dbReference>
<feature type="compositionally biased region" description="Low complexity" evidence="11">
    <location>
        <begin position="24"/>
        <end position="34"/>
    </location>
</feature>
<evidence type="ECO:0000256" key="1">
    <source>
        <dbReference type="ARBA" id="ARBA00000085"/>
    </source>
</evidence>
<evidence type="ECO:0000259" key="15">
    <source>
        <dbReference type="PROSITE" id="PS50113"/>
    </source>
</evidence>
<dbReference type="Gene3D" id="3.30.450.20">
    <property type="entry name" value="PAS domain"/>
    <property type="match status" value="2"/>
</dbReference>
<dbReference type="PROSITE" id="PS50112">
    <property type="entry name" value="PAS"/>
    <property type="match status" value="1"/>
</dbReference>
<dbReference type="GO" id="GO:0005886">
    <property type="term" value="C:plasma membrane"/>
    <property type="evidence" value="ECO:0007669"/>
    <property type="project" value="UniProtKB-SubCell"/>
</dbReference>
<comment type="catalytic activity">
    <reaction evidence="1">
        <text>ATP + protein L-histidine = ADP + protein N-phospho-L-histidine.</text>
        <dbReference type="EC" id="2.7.13.3"/>
    </reaction>
</comment>
<dbReference type="PROSITE" id="PS50110">
    <property type="entry name" value="RESPONSE_REGULATORY"/>
    <property type="match status" value="1"/>
</dbReference>
<keyword evidence="6" id="KW-0547">Nucleotide-binding</keyword>
<dbReference type="Pfam" id="PF02518">
    <property type="entry name" value="HATPase_c"/>
    <property type="match status" value="1"/>
</dbReference>
<dbReference type="GO" id="GO:0000155">
    <property type="term" value="F:phosphorelay sensor kinase activity"/>
    <property type="evidence" value="ECO:0007669"/>
    <property type="project" value="InterPro"/>
</dbReference>
<dbReference type="PRINTS" id="PR00344">
    <property type="entry name" value="BCTRLSENSOR"/>
</dbReference>
<dbReference type="PANTHER" id="PTHR43065:SF46">
    <property type="entry name" value="C4-DICARBOXYLATE TRANSPORT SENSOR PROTEIN DCTB"/>
    <property type="match status" value="1"/>
</dbReference>
<dbReference type="InterPro" id="IPR003594">
    <property type="entry name" value="HATPase_dom"/>
</dbReference>
<dbReference type="InterPro" id="IPR000014">
    <property type="entry name" value="PAS"/>
</dbReference>
<organism evidence="16 17">
    <name type="scientific">Baekduia soli</name>
    <dbReference type="NCBI Taxonomy" id="496014"/>
    <lineage>
        <taxon>Bacteria</taxon>
        <taxon>Bacillati</taxon>
        <taxon>Actinomycetota</taxon>
        <taxon>Thermoleophilia</taxon>
        <taxon>Solirubrobacterales</taxon>
        <taxon>Baekduiaceae</taxon>
        <taxon>Baekduia</taxon>
    </lineage>
</organism>
<feature type="modified residue" description="4-aspartylphosphate" evidence="10">
    <location>
        <position position="671"/>
    </location>
</feature>
<evidence type="ECO:0000256" key="10">
    <source>
        <dbReference type="PROSITE-ProRule" id="PRU00169"/>
    </source>
</evidence>
<accession>A0A5B8U9V3</accession>
<feature type="compositionally biased region" description="Basic residues" evidence="11">
    <location>
        <begin position="76"/>
        <end position="85"/>
    </location>
</feature>
<dbReference type="InterPro" id="IPR036097">
    <property type="entry name" value="HisK_dim/P_sf"/>
</dbReference>
<dbReference type="InterPro" id="IPR004358">
    <property type="entry name" value="Sig_transdc_His_kin-like_C"/>
</dbReference>
<keyword evidence="5" id="KW-0808">Transferase</keyword>
<dbReference type="PROSITE" id="PS50109">
    <property type="entry name" value="HIS_KIN"/>
    <property type="match status" value="1"/>
</dbReference>
<dbReference type="Gene3D" id="3.40.50.2300">
    <property type="match status" value="1"/>
</dbReference>
<dbReference type="Gene3D" id="3.30.565.10">
    <property type="entry name" value="Histidine kinase-like ATPase, C-terminal domain"/>
    <property type="match status" value="1"/>
</dbReference>
<dbReference type="Pfam" id="PF00989">
    <property type="entry name" value="PAS"/>
    <property type="match status" value="1"/>
</dbReference>
<dbReference type="InterPro" id="IPR013767">
    <property type="entry name" value="PAS_fold"/>
</dbReference>
<proteinExistence type="predicted"/>
<evidence type="ECO:0000313" key="17">
    <source>
        <dbReference type="Proteomes" id="UP000321805"/>
    </source>
</evidence>
<dbReference type="OrthoDB" id="3272969at2"/>
<dbReference type="PANTHER" id="PTHR43065">
    <property type="entry name" value="SENSOR HISTIDINE KINASE"/>
    <property type="match status" value="1"/>
</dbReference>
<dbReference type="GO" id="GO:0006355">
    <property type="term" value="P:regulation of DNA-templated transcription"/>
    <property type="evidence" value="ECO:0007669"/>
    <property type="project" value="InterPro"/>
</dbReference>
<dbReference type="AlphaFoldDB" id="A0A5B8U9V3"/>
<evidence type="ECO:0000256" key="4">
    <source>
        <dbReference type="ARBA" id="ARBA00022553"/>
    </source>
</evidence>
<dbReference type="EC" id="2.7.13.3" evidence="3"/>
<dbReference type="CDD" id="cd00130">
    <property type="entry name" value="PAS"/>
    <property type="match status" value="2"/>
</dbReference>
<keyword evidence="8" id="KW-0067">ATP-binding</keyword>
<keyword evidence="7" id="KW-0418">Kinase</keyword>
<sequence>MGDGDGLGHPGPLGGVGATGGSSPGTAAAPSVASRSAGGSDHGDARGRQQHAHGRPGRPRRRRTSGGTALSERRPARARRATSARRRCEDPPDVSAGLSLDHLLDLIPDAVILCELVPGTLEGPIAFWSKGAERTYGYAATDALGRLPRDLLKTSYDTDLERIRAELHREGAWTGIVHHTARDGRRLPVECRLVVERDEAGTPVGVLAIARDLSEEQRVAAQNASLHRMVGLSLDAIFARDATRRITFWNQGAQRMLGYTAQEAVGREPGELLRTRYPIPLEEIERIAGETGGWEGDLVQRTKDGRLLTVESRWAAEYADDGGLVGILEVNRDITARLRAEAMAERERLHAALQRSRRLESLGQLSGGIAHDFNNLLAVILNYSAFVAEDISADGVPAAGTDRAARIVADLAEIRDAAVRAGRLTRQLLTFARQDPADTTVLDVGDVVRGLQELLRRTLGEHVLLAVDLAAALPTVEADHGQIEQILVNLAVNARDAMPDGGTVTITTRLVQHDGDPPGAADALEPGAYVAIIVADTGQGMPDEVLERALEPFFTTKPKGQGTGLGLATVYGIASRSGGRVAIDSTPGHGTRVTVLLPASAEAATPVPGPVPESAGGVGTILLVEDEAALRALAERVLRRAGYHVLAAGGGEEALALAGGHAGTIDLLLTDVVMPGMLGLELARKLTGAHAGLPVVFMSGYACDASGAPHAIDPAALLEKPFTPPALLEHVRRALAARGGSQPPGSPARGASKR</sequence>
<dbReference type="NCBIfam" id="TIGR00229">
    <property type="entry name" value="sensory_box"/>
    <property type="match status" value="2"/>
</dbReference>